<keyword evidence="1" id="KW-0732">Signal</keyword>
<dbReference type="AlphaFoldDB" id="A0A498JFX6"/>
<accession>A0A498JFX6</accession>
<reference evidence="2 3" key="1">
    <citation type="submission" date="2018-10" db="EMBL/GenBank/DDBJ databases">
        <title>A high-quality apple genome assembly.</title>
        <authorList>
            <person name="Hu J."/>
        </authorList>
    </citation>
    <scope>NUCLEOTIDE SEQUENCE [LARGE SCALE GENOMIC DNA]</scope>
    <source>
        <strain evidence="3">cv. HFTH1</strain>
        <tissue evidence="2">Young leaf</tissue>
    </source>
</reference>
<dbReference type="EMBL" id="RDQH01000333">
    <property type="protein sequence ID" value="RXH94739.1"/>
    <property type="molecule type" value="Genomic_DNA"/>
</dbReference>
<evidence type="ECO:0000256" key="1">
    <source>
        <dbReference type="SAM" id="SignalP"/>
    </source>
</evidence>
<dbReference type="Proteomes" id="UP000290289">
    <property type="component" value="Chromosome 7"/>
</dbReference>
<evidence type="ECO:0008006" key="4">
    <source>
        <dbReference type="Google" id="ProtNLM"/>
    </source>
</evidence>
<gene>
    <name evidence="2" type="ORF">DVH24_024423</name>
</gene>
<organism evidence="2 3">
    <name type="scientific">Malus domestica</name>
    <name type="common">Apple</name>
    <name type="synonym">Pyrus malus</name>
    <dbReference type="NCBI Taxonomy" id="3750"/>
    <lineage>
        <taxon>Eukaryota</taxon>
        <taxon>Viridiplantae</taxon>
        <taxon>Streptophyta</taxon>
        <taxon>Embryophyta</taxon>
        <taxon>Tracheophyta</taxon>
        <taxon>Spermatophyta</taxon>
        <taxon>Magnoliopsida</taxon>
        <taxon>eudicotyledons</taxon>
        <taxon>Gunneridae</taxon>
        <taxon>Pentapetalae</taxon>
        <taxon>rosids</taxon>
        <taxon>fabids</taxon>
        <taxon>Rosales</taxon>
        <taxon>Rosaceae</taxon>
        <taxon>Amygdaloideae</taxon>
        <taxon>Maleae</taxon>
        <taxon>Malus</taxon>
    </lineage>
</organism>
<comment type="caution">
    <text evidence="2">The sequence shown here is derived from an EMBL/GenBank/DDBJ whole genome shotgun (WGS) entry which is preliminary data.</text>
</comment>
<evidence type="ECO:0000313" key="2">
    <source>
        <dbReference type="EMBL" id="RXH94739.1"/>
    </source>
</evidence>
<keyword evidence="3" id="KW-1185">Reference proteome</keyword>
<feature type="signal peptide" evidence="1">
    <location>
        <begin position="1"/>
        <end position="23"/>
    </location>
</feature>
<name>A0A498JFX6_MALDO</name>
<evidence type="ECO:0000313" key="3">
    <source>
        <dbReference type="Proteomes" id="UP000290289"/>
    </source>
</evidence>
<feature type="chain" id="PRO_5019816560" description="Glycine-rich protein" evidence="1">
    <location>
        <begin position="24"/>
        <end position="81"/>
    </location>
</feature>
<proteinExistence type="predicted"/>
<protein>
    <recommendedName>
        <fullName evidence="4">Glycine-rich protein</fullName>
    </recommendedName>
</protein>
<sequence length="81" mass="9184">MGMRKLFNVLFIFLVLLLPMVATIRHSNSKYQPPGATILKALRKRLIMEDFHAEADDYNGNGGDNDYYRRYGDVPSPGVGH</sequence>